<dbReference type="AlphaFoldDB" id="A0A5C3QD07"/>
<proteinExistence type="predicted"/>
<name>A0A5C3QD07_9AGAR</name>
<dbReference type="EMBL" id="ML178842">
    <property type="protein sequence ID" value="TFK98048.1"/>
    <property type="molecule type" value="Genomic_DNA"/>
</dbReference>
<protein>
    <submittedName>
        <fullName evidence="1">Uncharacterized protein</fullName>
    </submittedName>
</protein>
<accession>A0A5C3QD07</accession>
<sequence>MIRYMEATFYPLNHEDYLLLRENSTDDAHPAQHFAALALFVQSGVEKLLPVAYYRCATSLSFQRLFELHVHPSPLPENRLYFEDDLTKKVCVQLSRILSDASTSFLRLIGKILLNEKHRDEAFRGATRCTKGFYRWMVDSPCLRASQSGPVDVLVYLRSSVEPLKDNVCPSCWRDVLEEVEITQYDIWDDLPAV</sequence>
<evidence type="ECO:0000313" key="1">
    <source>
        <dbReference type="EMBL" id="TFK98048.1"/>
    </source>
</evidence>
<keyword evidence="2" id="KW-1185">Reference proteome</keyword>
<organism evidence="1 2">
    <name type="scientific">Pterulicium gracile</name>
    <dbReference type="NCBI Taxonomy" id="1884261"/>
    <lineage>
        <taxon>Eukaryota</taxon>
        <taxon>Fungi</taxon>
        <taxon>Dikarya</taxon>
        <taxon>Basidiomycota</taxon>
        <taxon>Agaricomycotina</taxon>
        <taxon>Agaricomycetes</taxon>
        <taxon>Agaricomycetidae</taxon>
        <taxon>Agaricales</taxon>
        <taxon>Pleurotineae</taxon>
        <taxon>Pterulaceae</taxon>
        <taxon>Pterulicium</taxon>
    </lineage>
</organism>
<gene>
    <name evidence="1" type="ORF">BDV98DRAFT_217876</name>
</gene>
<reference evidence="1 2" key="1">
    <citation type="journal article" date="2019" name="Nat. Ecol. Evol.">
        <title>Megaphylogeny resolves global patterns of mushroom evolution.</title>
        <authorList>
            <person name="Varga T."/>
            <person name="Krizsan K."/>
            <person name="Foldi C."/>
            <person name="Dima B."/>
            <person name="Sanchez-Garcia M."/>
            <person name="Sanchez-Ramirez S."/>
            <person name="Szollosi G.J."/>
            <person name="Szarkandi J.G."/>
            <person name="Papp V."/>
            <person name="Albert L."/>
            <person name="Andreopoulos W."/>
            <person name="Angelini C."/>
            <person name="Antonin V."/>
            <person name="Barry K.W."/>
            <person name="Bougher N.L."/>
            <person name="Buchanan P."/>
            <person name="Buyck B."/>
            <person name="Bense V."/>
            <person name="Catcheside P."/>
            <person name="Chovatia M."/>
            <person name="Cooper J."/>
            <person name="Damon W."/>
            <person name="Desjardin D."/>
            <person name="Finy P."/>
            <person name="Geml J."/>
            <person name="Haridas S."/>
            <person name="Hughes K."/>
            <person name="Justo A."/>
            <person name="Karasinski D."/>
            <person name="Kautmanova I."/>
            <person name="Kiss B."/>
            <person name="Kocsube S."/>
            <person name="Kotiranta H."/>
            <person name="LaButti K.M."/>
            <person name="Lechner B.E."/>
            <person name="Liimatainen K."/>
            <person name="Lipzen A."/>
            <person name="Lukacs Z."/>
            <person name="Mihaltcheva S."/>
            <person name="Morgado L.N."/>
            <person name="Niskanen T."/>
            <person name="Noordeloos M.E."/>
            <person name="Ohm R.A."/>
            <person name="Ortiz-Santana B."/>
            <person name="Ovrebo C."/>
            <person name="Racz N."/>
            <person name="Riley R."/>
            <person name="Savchenko A."/>
            <person name="Shiryaev A."/>
            <person name="Soop K."/>
            <person name="Spirin V."/>
            <person name="Szebenyi C."/>
            <person name="Tomsovsky M."/>
            <person name="Tulloss R.E."/>
            <person name="Uehling J."/>
            <person name="Grigoriev I.V."/>
            <person name="Vagvolgyi C."/>
            <person name="Papp T."/>
            <person name="Martin F.M."/>
            <person name="Miettinen O."/>
            <person name="Hibbett D.S."/>
            <person name="Nagy L.G."/>
        </authorList>
    </citation>
    <scope>NUCLEOTIDE SEQUENCE [LARGE SCALE GENOMIC DNA]</scope>
    <source>
        <strain evidence="1 2">CBS 309.79</strain>
    </source>
</reference>
<dbReference type="Proteomes" id="UP000305067">
    <property type="component" value="Unassembled WGS sequence"/>
</dbReference>
<evidence type="ECO:0000313" key="2">
    <source>
        <dbReference type="Proteomes" id="UP000305067"/>
    </source>
</evidence>